<evidence type="ECO:0000313" key="2">
    <source>
        <dbReference type="EMBL" id="KAB1204717.1"/>
    </source>
</evidence>
<protein>
    <submittedName>
        <fullName evidence="2">Protein SET DOMAIN GROUP 41</fullName>
    </submittedName>
</protein>
<dbReference type="PROSITE" id="PS50280">
    <property type="entry name" value="SET"/>
    <property type="match status" value="1"/>
</dbReference>
<comment type="caution">
    <text evidence="2">The sequence shown here is derived from an EMBL/GenBank/DDBJ whole genome shotgun (WGS) entry which is preliminary data.</text>
</comment>
<dbReference type="OrthoDB" id="5945798at2759"/>
<dbReference type="Gene3D" id="2.170.270.10">
    <property type="entry name" value="SET domain"/>
    <property type="match status" value="1"/>
</dbReference>
<evidence type="ECO:0000313" key="3">
    <source>
        <dbReference type="Proteomes" id="UP000516437"/>
    </source>
</evidence>
<dbReference type="InterPro" id="IPR011990">
    <property type="entry name" value="TPR-like_helical_dom_sf"/>
</dbReference>
<dbReference type="Gene3D" id="1.25.40.10">
    <property type="entry name" value="Tetratricopeptide repeat domain"/>
    <property type="match status" value="1"/>
</dbReference>
<reference evidence="2 3" key="1">
    <citation type="journal article" date="2019" name="Plant Biotechnol. J.">
        <title>The red bayberry genome and genetic basis of sex determination.</title>
        <authorList>
            <person name="Jia H.M."/>
            <person name="Jia H.J."/>
            <person name="Cai Q.L."/>
            <person name="Wang Y."/>
            <person name="Zhao H.B."/>
            <person name="Yang W.F."/>
            <person name="Wang G.Y."/>
            <person name="Li Y.H."/>
            <person name="Zhan D.L."/>
            <person name="Shen Y.T."/>
            <person name="Niu Q.F."/>
            <person name="Chang L."/>
            <person name="Qiu J."/>
            <person name="Zhao L."/>
            <person name="Xie H.B."/>
            <person name="Fu W.Y."/>
            <person name="Jin J."/>
            <person name="Li X.W."/>
            <person name="Jiao Y."/>
            <person name="Zhou C.C."/>
            <person name="Tu T."/>
            <person name="Chai C.Y."/>
            <person name="Gao J.L."/>
            <person name="Fan L.J."/>
            <person name="van de Weg E."/>
            <person name="Wang J.Y."/>
            <person name="Gao Z.S."/>
        </authorList>
    </citation>
    <scope>NUCLEOTIDE SEQUENCE [LARGE SCALE GENOMIC DNA]</scope>
    <source>
        <tissue evidence="2">Leaves</tissue>
    </source>
</reference>
<organism evidence="2 3">
    <name type="scientific">Morella rubra</name>
    <name type="common">Chinese bayberry</name>
    <dbReference type="NCBI Taxonomy" id="262757"/>
    <lineage>
        <taxon>Eukaryota</taxon>
        <taxon>Viridiplantae</taxon>
        <taxon>Streptophyta</taxon>
        <taxon>Embryophyta</taxon>
        <taxon>Tracheophyta</taxon>
        <taxon>Spermatophyta</taxon>
        <taxon>Magnoliopsida</taxon>
        <taxon>eudicotyledons</taxon>
        <taxon>Gunneridae</taxon>
        <taxon>Pentapetalae</taxon>
        <taxon>rosids</taxon>
        <taxon>fabids</taxon>
        <taxon>Fagales</taxon>
        <taxon>Myricaceae</taxon>
        <taxon>Morella</taxon>
    </lineage>
</organism>
<dbReference type="Proteomes" id="UP000516437">
    <property type="component" value="Chromosome 8"/>
</dbReference>
<evidence type="ECO:0000259" key="1">
    <source>
        <dbReference type="PROSITE" id="PS50280"/>
    </source>
</evidence>
<dbReference type="Pfam" id="PF00856">
    <property type="entry name" value="SET"/>
    <property type="match status" value="1"/>
</dbReference>
<gene>
    <name evidence="2" type="ORF">CJ030_MR8G012789</name>
</gene>
<proteinExistence type="predicted"/>
<dbReference type="PANTHER" id="PTHR47780:SF1">
    <property type="entry name" value="PROTEIN SET DOMAIN GROUP 41"/>
    <property type="match status" value="1"/>
</dbReference>
<sequence length="670" mass="74968">MEMSMRVNEDIDIGEDITPPLRPLSFSLHDSFLFSHCSGCFSPLPNLPLLPTFPNNTLHVPPTLLYCSPRCSASDSSLHISSAEFHLLRSLPSTRETSDLRAALRFLHSLPAACGSLPTERIAGLLTNREKLLAGTTADDEDDPESVVRIRDGARTMAAARKMLECDEAPEPNDFVLEEAALCLVLTNAVEVQENSGRNLGIAVYDPSFCWINHSCSPNACYRFLLSSPPPCCAQTRLRIVPCVRHVQETKTESGVCSISELSKDEAWQNNGPRIVVRSIKRIKKGEEVTVSYTDLLQPKGMRQSELWSKYQFICCCRRCGASPLPYVDHTLQEIFAPSLESSSLLFDDDDNAIKGLAECIDDAITEYLSASDPESCCKKLEDILTQGVLNEKLEGRDGKTQRNLKLHPLHHLSLNAYTMLASAYKVRSSDFLALYSNTDEHLLETLDLSRISAAYSLLLAGATHHLFQSESSLIASVANFWSSAGDSLLTLARSSIWSKFVKSSMHVTYVSSLSKHICSKCALREEFSARAYHRQTRRADFETISCEFLDCVTDITQKVWSFLIRDNQYLREVEDPIDFSWLGTERYRRIRDVQPHLSSVAVDSCYRTDGSVSICEAHIFIFQLGVHCLLYGGYLADICYGQHPHLISHVQNTLDDEACLINCRHETND</sequence>
<dbReference type="CDD" id="cd20071">
    <property type="entry name" value="SET_SMYD"/>
    <property type="match status" value="1"/>
</dbReference>
<feature type="domain" description="SET" evidence="1">
    <location>
        <begin position="1"/>
        <end position="294"/>
    </location>
</feature>
<dbReference type="PANTHER" id="PTHR47780">
    <property type="entry name" value="PROTEIN SET DOMAIN GROUP 41"/>
    <property type="match status" value="1"/>
</dbReference>
<dbReference type="InterPro" id="IPR046341">
    <property type="entry name" value="SET_dom_sf"/>
</dbReference>
<dbReference type="AlphaFoldDB" id="A0A6A1UYH7"/>
<name>A0A6A1UYH7_9ROSI</name>
<dbReference type="EMBL" id="RXIC02000026">
    <property type="protein sequence ID" value="KAB1204717.1"/>
    <property type="molecule type" value="Genomic_DNA"/>
</dbReference>
<dbReference type="SUPFAM" id="SSF82199">
    <property type="entry name" value="SET domain"/>
    <property type="match status" value="1"/>
</dbReference>
<accession>A0A6A1UYH7</accession>
<dbReference type="InterPro" id="IPR001214">
    <property type="entry name" value="SET_dom"/>
</dbReference>
<keyword evidence="3" id="KW-1185">Reference proteome</keyword>